<evidence type="ECO:0000313" key="2">
    <source>
        <dbReference type="Proteomes" id="UP000319432"/>
    </source>
</evidence>
<dbReference type="AlphaFoldDB" id="A0A518VCE4"/>
<dbReference type="EMBL" id="CP033464">
    <property type="protein sequence ID" value="QDX94639.1"/>
    <property type="molecule type" value="Genomic_DNA"/>
</dbReference>
<protein>
    <submittedName>
        <fullName evidence="1">Uncharacterized protein</fullName>
    </submittedName>
</protein>
<sequence>MIKEEINKKLFEILGLVEKDNGFWCYVERILDNEIVAEGYEGHFSFLTGDGMLLLIEEARKENIRFEITTHVELNLVLCGIDVVEHNSFTHVASHIHLPTAVALAYLKAKGVDITPNVEGVA</sequence>
<dbReference type="Proteomes" id="UP000319432">
    <property type="component" value="Chromosome"/>
</dbReference>
<reference evidence="1 2" key="1">
    <citation type="submission" date="2018-11" db="EMBL/GenBank/DDBJ databases">
        <title>Phylogenetic determinants of toxin gene distribution in genomes of Brevibacillus laterosporus.</title>
        <authorList>
            <person name="Glare T.R."/>
            <person name="Durrant A."/>
            <person name="Berry C."/>
            <person name="Palma L."/>
            <person name="Ormskirk M."/>
            <person name="Cox M.O."/>
        </authorList>
    </citation>
    <scope>NUCLEOTIDE SEQUENCE [LARGE SCALE GENOMIC DNA]</scope>
    <source>
        <strain evidence="1 2">1821L</strain>
    </source>
</reference>
<gene>
    <name evidence="1" type="ORF">EEL30_21595</name>
</gene>
<proteinExistence type="predicted"/>
<organism evidence="1 2">
    <name type="scientific">Brevibacillus laterosporus</name>
    <name type="common">Bacillus laterosporus</name>
    <dbReference type="NCBI Taxonomy" id="1465"/>
    <lineage>
        <taxon>Bacteria</taxon>
        <taxon>Bacillati</taxon>
        <taxon>Bacillota</taxon>
        <taxon>Bacilli</taxon>
        <taxon>Bacillales</taxon>
        <taxon>Paenibacillaceae</taxon>
        <taxon>Brevibacillus</taxon>
    </lineage>
</organism>
<keyword evidence="2" id="KW-1185">Reference proteome</keyword>
<accession>A0A518VCE4</accession>
<evidence type="ECO:0000313" key="1">
    <source>
        <dbReference type="EMBL" id="QDX94639.1"/>
    </source>
</evidence>
<name>A0A518VCE4_BRELA</name>